<accession>A0A6A5ZBK9</accession>
<organism evidence="2 3">
    <name type="scientific">Lophiotrema nucula</name>
    <dbReference type="NCBI Taxonomy" id="690887"/>
    <lineage>
        <taxon>Eukaryota</taxon>
        <taxon>Fungi</taxon>
        <taxon>Dikarya</taxon>
        <taxon>Ascomycota</taxon>
        <taxon>Pezizomycotina</taxon>
        <taxon>Dothideomycetes</taxon>
        <taxon>Pleosporomycetidae</taxon>
        <taxon>Pleosporales</taxon>
        <taxon>Lophiotremataceae</taxon>
        <taxon>Lophiotrema</taxon>
    </lineage>
</organism>
<name>A0A6A5ZBK9_9PLEO</name>
<feature type="compositionally biased region" description="Basic and acidic residues" evidence="1">
    <location>
        <begin position="123"/>
        <end position="137"/>
    </location>
</feature>
<dbReference type="InterPro" id="IPR012471">
    <property type="entry name" value="DUF1690"/>
</dbReference>
<evidence type="ECO:0000313" key="3">
    <source>
        <dbReference type="Proteomes" id="UP000799770"/>
    </source>
</evidence>
<protein>
    <recommendedName>
        <fullName evidence="4">DUF1690-domain-containing protein</fullName>
    </recommendedName>
</protein>
<evidence type="ECO:0000256" key="1">
    <source>
        <dbReference type="SAM" id="MobiDB-lite"/>
    </source>
</evidence>
<evidence type="ECO:0008006" key="4">
    <source>
        <dbReference type="Google" id="ProtNLM"/>
    </source>
</evidence>
<sequence>MGAGESKPTSEVSQHVFSSDAPVRFSNELVDSLQKNTFVRSLVKSAEIYMLKRISQTDSTRSKQQELQYQQRLTAELEKLRENGSQELSKLYDSLSSDSDKPSEPSLAEKISDATSSSSTLAEKQRQKDMSRSSVSKEIEALKKKLEGRKKLEQVDSGLAKAKEDVITCLRMNDRKPLDCWKEVEIFKREVGRLEKDFVEKTIR</sequence>
<dbReference type="Pfam" id="PF07956">
    <property type="entry name" value="DUF1690"/>
    <property type="match status" value="1"/>
</dbReference>
<dbReference type="AlphaFoldDB" id="A0A6A5ZBK9"/>
<dbReference type="Proteomes" id="UP000799770">
    <property type="component" value="Unassembled WGS sequence"/>
</dbReference>
<reference evidence="2" key="1">
    <citation type="journal article" date="2020" name="Stud. Mycol.">
        <title>101 Dothideomycetes genomes: a test case for predicting lifestyles and emergence of pathogens.</title>
        <authorList>
            <person name="Haridas S."/>
            <person name="Albert R."/>
            <person name="Binder M."/>
            <person name="Bloem J."/>
            <person name="Labutti K."/>
            <person name="Salamov A."/>
            <person name="Andreopoulos B."/>
            <person name="Baker S."/>
            <person name="Barry K."/>
            <person name="Bills G."/>
            <person name="Bluhm B."/>
            <person name="Cannon C."/>
            <person name="Castanera R."/>
            <person name="Culley D."/>
            <person name="Daum C."/>
            <person name="Ezra D."/>
            <person name="Gonzalez J."/>
            <person name="Henrissat B."/>
            <person name="Kuo A."/>
            <person name="Liang C."/>
            <person name="Lipzen A."/>
            <person name="Lutzoni F."/>
            <person name="Magnuson J."/>
            <person name="Mondo S."/>
            <person name="Nolan M."/>
            <person name="Ohm R."/>
            <person name="Pangilinan J."/>
            <person name="Park H.-J."/>
            <person name="Ramirez L."/>
            <person name="Alfaro M."/>
            <person name="Sun H."/>
            <person name="Tritt A."/>
            <person name="Yoshinaga Y."/>
            <person name="Zwiers L.-H."/>
            <person name="Turgeon B."/>
            <person name="Goodwin S."/>
            <person name="Spatafora J."/>
            <person name="Crous P."/>
            <person name="Grigoriev I."/>
        </authorList>
    </citation>
    <scope>NUCLEOTIDE SEQUENCE</scope>
    <source>
        <strain evidence="2">CBS 627.86</strain>
    </source>
</reference>
<evidence type="ECO:0000313" key="2">
    <source>
        <dbReference type="EMBL" id="KAF2116860.1"/>
    </source>
</evidence>
<feature type="compositionally biased region" description="Polar residues" evidence="1">
    <location>
        <begin position="113"/>
        <end position="122"/>
    </location>
</feature>
<keyword evidence="3" id="KW-1185">Reference proteome</keyword>
<feature type="region of interest" description="Disordered" evidence="1">
    <location>
        <begin position="92"/>
        <end position="137"/>
    </location>
</feature>
<dbReference type="OrthoDB" id="5544375at2759"/>
<gene>
    <name evidence="2" type="ORF">BDV96DRAFT_598701</name>
</gene>
<dbReference type="EMBL" id="ML977320">
    <property type="protein sequence ID" value="KAF2116860.1"/>
    <property type="molecule type" value="Genomic_DNA"/>
</dbReference>
<proteinExistence type="predicted"/>